<feature type="repeat" description="WD" evidence="3">
    <location>
        <begin position="1153"/>
        <end position="1188"/>
    </location>
</feature>
<feature type="repeat" description="WD" evidence="3">
    <location>
        <begin position="973"/>
        <end position="1016"/>
    </location>
</feature>
<organism evidence="4 5">
    <name type="scientific">Streptantibioticus silvisoli</name>
    <dbReference type="NCBI Taxonomy" id="2705255"/>
    <lineage>
        <taxon>Bacteria</taxon>
        <taxon>Bacillati</taxon>
        <taxon>Actinomycetota</taxon>
        <taxon>Actinomycetes</taxon>
        <taxon>Kitasatosporales</taxon>
        <taxon>Streptomycetaceae</taxon>
        <taxon>Streptantibioticus</taxon>
    </lineage>
</organism>
<proteinExistence type="predicted"/>
<dbReference type="PRINTS" id="PR00320">
    <property type="entry name" value="GPROTEINBRPT"/>
</dbReference>
<dbReference type="SUPFAM" id="SSF50978">
    <property type="entry name" value="WD40 repeat-like"/>
    <property type="match status" value="2"/>
</dbReference>
<protein>
    <submittedName>
        <fullName evidence="4">WD40 repeat domain-containing protein</fullName>
    </submittedName>
</protein>
<evidence type="ECO:0000256" key="2">
    <source>
        <dbReference type="ARBA" id="ARBA00022737"/>
    </source>
</evidence>
<comment type="caution">
    <text evidence="4">The sequence shown here is derived from an EMBL/GenBank/DDBJ whole genome shotgun (WGS) entry which is preliminary data.</text>
</comment>
<feature type="repeat" description="WD" evidence="3">
    <location>
        <begin position="1333"/>
        <end position="1367"/>
    </location>
</feature>
<dbReference type="PROSITE" id="PS50082">
    <property type="entry name" value="WD_REPEATS_2"/>
    <property type="match status" value="13"/>
</dbReference>
<dbReference type="CDD" id="cd00200">
    <property type="entry name" value="WD40"/>
    <property type="match status" value="2"/>
</dbReference>
<dbReference type="Pfam" id="PF00400">
    <property type="entry name" value="WD40"/>
    <property type="match status" value="12"/>
</dbReference>
<dbReference type="InterPro" id="IPR001680">
    <property type="entry name" value="WD40_rpt"/>
</dbReference>
<dbReference type="PANTHER" id="PTHR22847">
    <property type="entry name" value="WD40 REPEAT PROTEIN"/>
    <property type="match status" value="1"/>
</dbReference>
<evidence type="ECO:0000256" key="3">
    <source>
        <dbReference type="PROSITE-ProRule" id="PRU00221"/>
    </source>
</evidence>
<dbReference type="InterPro" id="IPR019775">
    <property type="entry name" value="WD40_repeat_CS"/>
</dbReference>
<keyword evidence="2" id="KW-0677">Repeat</keyword>
<feature type="repeat" description="WD" evidence="3">
    <location>
        <begin position="1198"/>
        <end position="1241"/>
    </location>
</feature>
<sequence length="1411" mass="148358">MPGVERAPRRFLIATAVAHYRSAPAWDRPGLIEARREIIDLFTGVFGYRHVDDPGLDPTQHHLTGRLRAFCTSPERRDDDLVAVYVAGHGEVLDEDQGGGHVLLTHDTDPGDLADALPTETLARKILSGTRVRRLLLMLDTCYSGQGGNELTAAALERMSRRWGAAPGAGLVVLSSAQALEQAVTGAFPALLRRAVDDEALAGRHPVALALDSVVRRMNETAGPQRVGLTQAGLTGEVPAFLPNPRHDPRATGVRLGLPQDRARQAQADRRAVEFGTRLLVGAQGSHGTAEESGWWFAGRRTALTDVTRWLAEDGGPPSIPVLAVTAGPGSGKTAVLGIVAALAHPQLGSSVPGPSLHLPDGLREAARRVDVAVHAQNLTDHQVLEALAAAARVEAATTADLLAAVRSRPHPVTVLVDGVDEAATPETLCDDVLRPVAEHGEGRIRLLLGTRPHLLRRLGLARERQVDLDADRYTDPAAVLAYTLHNLLSAHPGSPYRSCPEHVVQAVAGAVADAAGRSFLIARLVAGTLAARPSVPDPADPAWRAGLPRHAEHAMADDLALRLGAEVGRATDLLRPLAYAQGQGLPWEDLWTAVASGISGQQYTDADIARLRERAGSYVVESVEDDRSTYRLFHRALAELLTRDCDDTAAHAAFARALAGRVPAAAGGGRDWLRAHPYTLRHLAAHAAAGGVLDDVLADPEYLVHADPDSLTPHLHTARVQTSRLCTAVYRCSIGTHRTATAADRRGILALDAARYNGDALRDALTGRSPAGCWIPLRATGSTVSPAALDTLAGHADAITAVACSTVEGCTVAVTASPDRTARVWDLRSGRPRGRPLAGHDGAVRAVACTELDGRPVAVTGSADGTVRLWDLTTGQPYGQPLTGHTDTVCAAACTTVRDRPVAVTGSADHTVRMWDLTGGRPHGQPFTGHDGPVWAVACTELDGRQMAVTGSADGTVRLWDLTTGQLCGRPLTGHTRAVYAVACTVLNGRPVAVSGSADHTVRLWDLTTGQPYGQPLTGHTHAVHAVACTVLEGRPVAVTGPEDGTARVWDLATGRPHGRPLAGHTATVRAVACTTVRGRPVAVTGSADRTLRTWDLAAAQPPGHPLTGHTDTVCAVACTTVHGRPVAVTASADRSVRVWDLDRGRPHDRPLTGHEEPVHAVACGLLDGRPVAVTGSADHTVRLWDLAGGLALGRPMTGHRGPVWAVACTVLYGRPVAVTGSADHTVRMWDLATGQPHGRPLTGHTQWVRAVACTTLDGRPVAVTGSADRTVRLWDLTTGQPHGQPLTGHTRAVDAVACTVLNGRPVAVTGSADRTVRLWDLTTGQPHGRPLTGHTDTVSAVACATAGTRPLVVTGSADHTVRVWDPAAPADAAVVRLPAPCGAVAVPGPDRIICSFSDDIALFGQRTGS</sequence>
<dbReference type="SUPFAM" id="SSF52540">
    <property type="entry name" value="P-loop containing nucleoside triphosphate hydrolases"/>
    <property type="match status" value="1"/>
</dbReference>
<feature type="repeat" description="WD" evidence="3">
    <location>
        <begin position="838"/>
        <end position="881"/>
    </location>
</feature>
<dbReference type="EMBL" id="JAAGKO020000012">
    <property type="protein sequence ID" value="MDI5963255.1"/>
    <property type="molecule type" value="Genomic_DNA"/>
</dbReference>
<feature type="repeat" description="WD" evidence="3">
    <location>
        <begin position="1018"/>
        <end position="1061"/>
    </location>
</feature>
<dbReference type="InterPro" id="IPR036322">
    <property type="entry name" value="WD40_repeat_dom_sf"/>
</dbReference>
<dbReference type="Proteomes" id="UP001156398">
    <property type="component" value="Unassembled WGS sequence"/>
</dbReference>
<feature type="repeat" description="WD" evidence="3">
    <location>
        <begin position="928"/>
        <end position="971"/>
    </location>
</feature>
<feature type="repeat" description="WD" evidence="3">
    <location>
        <begin position="1288"/>
        <end position="1331"/>
    </location>
</feature>
<evidence type="ECO:0000313" key="5">
    <source>
        <dbReference type="Proteomes" id="UP001156398"/>
    </source>
</evidence>
<feature type="repeat" description="WD" evidence="3">
    <location>
        <begin position="1108"/>
        <end position="1151"/>
    </location>
</feature>
<feature type="repeat" description="WD" evidence="3">
    <location>
        <begin position="1063"/>
        <end position="1098"/>
    </location>
</feature>
<keyword evidence="5" id="KW-1185">Reference proteome</keyword>
<reference evidence="4 5" key="1">
    <citation type="submission" date="2023-05" db="EMBL/GenBank/DDBJ databases">
        <title>Streptantibioticus silvisoli sp. nov., acidotolerant actinomycetes 1 from pine litter.</title>
        <authorList>
            <person name="Swiecimska M."/>
            <person name="Golinska P."/>
            <person name="Sangal V."/>
            <person name="Wachnowicz B."/>
            <person name="Goodfellow M."/>
        </authorList>
    </citation>
    <scope>NUCLEOTIDE SEQUENCE [LARGE SCALE GENOMIC DNA]</scope>
    <source>
        <strain evidence="4 5">SL54</strain>
    </source>
</reference>
<dbReference type="RefSeq" id="WP_271322539.1">
    <property type="nucleotide sequence ID" value="NZ_JAAGKO020000012.1"/>
</dbReference>
<gene>
    <name evidence="4" type="ORF">POF43_011145</name>
</gene>
<dbReference type="SMART" id="SM00320">
    <property type="entry name" value="WD40"/>
    <property type="match status" value="13"/>
</dbReference>
<dbReference type="PROSITE" id="PS00678">
    <property type="entry name" value="WD_REPEATS_1"/>
    <property type="match status" value="12"/>
</dbReference>
<dbReference type="Gene3D" id="3.40.50.1460">
    <property type="match status" value="1"/>
</dbReference>
<dbReference type="PROSITE" id="PS50294">
    <property type="entry name" value="WD_REPEATS_REGION"/>
    <property type="match status" value="8"/>
</dbReference>
<accession>A0ABT6VXN1</accession>
<evidence type="ECO:0000313" key="4">
    <source>
        <dbReference type="EMBL" id="MDI5963255.1"/>
    </source>
</evidence>
<dbReference type="InterPro" id="IPR020472">
    <property type="entry name" value="WD40_PAC1"/>
</dbReference>
<name>A0ABT6VXN1_9ACTN</name>
<dbReference type="InterPro" id="IPR015943">
    <property type="entry name" value="WD40/YVTN_repeat-like_dom_sf"/>
</dbReference>
<dbReference type="InterPro" id="IPR027417">
    <property type="entry name" value="P-loop_NTPase"/>
</dbReference>
<evidence type="ECO:0000256" key="1">
    <source>
        <dbReference type="ARBA" id="ARBA00022574"/>
    </source>
</evidence>
<feature type="repeat" description="WD" evidence="3">
    <location>
        <begin position="1243"/>
        <end position="1286"/>
    </location>
</feature>
<dbReference type="PANTHER" id="PTHR22847:SF637">
    <property type="entry name" value="WD REPEAT DOMAIN 5B"/>
    <property type="match status" value="1"/>
</dbReference>
<keyword evidence="1 3" id="KW-0853">WD repeat</keyword>
<dbReference type="Gene3D" id="2.130.10.10">
    <property type="entry name" value="YVTN repeat-like/Quinoprotein amine dehydrogenase"/>
    <property type="match status" value="4"/>
</dbReference>
<feature type="repeat" description="WD" evidence="3">
    <location>
        <begin position="793"/>
        <end position="836"/>
    </location>
</feature>
<feature type="repeat" description="WD" evidence="3">
    <location>
        <begin position="883"/>
        <end position="918"/>
    </location>
</feature>